<dbReference type="SMART" id="SM01234">
    <property type="entry name" value="Haemolytic"/>
    <property type="match status" value="1"/>
</dbReference>
<dbReference type="EMBL" id="RFFG01000101">
    <property type="protein sequence ID" value="RMI37680.1"/>
    <property type="molecule type" value="Genomic_DNA"/>
</dbReference>
<dbReference type="Pfam" id="PF01809">
    <property type="entry name" value="YidD"/>
    <property type="match status" value="1"/>
</dbReference>
<evidence type="ECO:0000256" key="1">
    <source>
        <dbReference type="HAMAP-Rule" id="MF_00386"/>
    </source>
</evidence>
<proteinExistence type="inferred from homology"/>
<organism evidence="3 4">
    <name type="scientific">Actinomadura harenae</name>
    <dbReference type="NCBI Taxonomy" id="2483351"/>
    <lineage>
        <taxon>Bacteria</taxon>
        <taxon>Bacillati</taxon>
        <taxon>Actinomycetota</taxon>
        <taxon>Actinomycetes</taxon>
        <taxon>Streptosporangiales</taxon>
        <taxon>Thermomonosporaceae</taxon>
        <taxon>Actinomadura</taxon>
    </lineage>
</organism>
<dbReference type="GO" id="GO:0005886">
    <property type="term" value="C:plasma membrane"/>
    <property type="evidence" value="ECO:0007669"/>
    <property type="project" value="UniProtKB-SubCell"/>
</dbReference>
<reference evidence="3 4" key="1">
    <citation type="submission" date="2018-10" db="EMBL/GenBank/DDBJ databases">
        <title>Isolation from soil.</title>
        <authorList>
            <person name="Hu J."/>
        </authorList>
    </citation>
    <scope>NUCLEOTIDE SEQUENCE [LARGE SCALE GENOMIC DNA]</scope>
    <source>
        <strain evidence="3 4">NEAU-Ht49</strain>
    </source>
</reference>
<keyword evidence="1" id="KW-0472">Membrane</keyword>
<evidence type="ECO:0000256" key="2">
    <source>
        <dbReference type="SAM" id="MobiDB-lite"/>
    </source>
</evidence>
<dbReference type="OrthoDB" id="9801753at2"/>
<accession>A0A3M2LLE6</accession>
<dbReference type="InterPro" id="IPR002696">
    <property type="entry name" value="Membr_insert_effic_factor_YidD"/>
</dbReference>
<dbReference type="NCBIfam" id="TIGR00278">
    <property type="entry name" value="membrane protein insertion efficiency factor YidD"/>
    <property type="match status" value="1"/>
</dbReference>
<feature type="region of interest" description="Disordered" evidence="2">
    <location>
        <begin position="93"/>
        <end position="186"/>
    </location>
</feature>
<comment type="function">
    <text evidence="1">Could be involved in insertion of integral membrane proteins into the membrane.</text>
</comment>
<dbReference type="HAMAP" id="MF_00386">
    <property type="entry name" value="UPF0161_YidD"/>
    <property type="match status" value="1"/>
</dbReference>
<dbReference type="AlphaFoldDB" id="A0A3M2LLE6"/>
<keyword evidence="1" id="KW-1003">Cell membrane</keyword>
<evidence type="ECO:0000313" key="3">
    <source>
        <dbReference type="EMBL" id="RMI37680.1"/>
    </source>
</evidence>
<evidence type="ECO:0000313" key="4">
    <source>
        <dbReference type="Proteomes" id="UP000282674"/>
    </source>
</evidence>
<name>A0A3M2LLE6_9ACTN</name>
<dbReference type="PANTHER" id="PTHR33383">
    <property type="entry name" value="MEMBRANE PROTEIN INSERTION EFFICIENCY FACTOR-RELATED"/>
    <property type="match status" value="1"/>
</dbReference>
<feature type="compositionally biased region" description="Low complexity" evidence="2">
    <location>
        <begin position="129"/>
        <end position="147"/>
    </location>
</feature>
<feature type="compositionally biased region" description="Polar residues" evidence="2">
    <location>
        <begin position="165"/>
        <end position="175"/>
    </location>
</feature>
<comment type="similarity">
    <text evidence="1">Belongs to the UPF0161 family.</text>
</comment>
<protein>
    <recommendedName>
        <fullName evidence="1">Putative membrane protein insertion efficiency factor</fullName>
    </recommendedName>
</protein>
<comment type="subcellular location">
    <subcellularLocation>
        <location evidence="1">Cell membrane</location>
        <topology evidence="1">Peripheral membrane protein</topology>
        <orientation evidence="1">Cytoplasmic side</orientation>
    </subcellularLocation>
</comment>
<comment type="caution">
    <text evidence="3">The sequence shown here is derived from an EMBL/GenBank/DDBJ whole genome shotgun (WGS) entry which is preliminary data.</text>
</comment>
<dbReference type="PANTHER" id="PTHR33383:SF1">
    <property type="entry name" value="MEMBRANE PROTEIN INSERTION EFFICIENCY FACTOR-RELATED"/>
    <property type="match status" value="1"/>
</dbReference>
<keyword evidence="4" id="KW-1185">Reference proteome</keyword>
<feature type="region of interest" description="Disordered" evidence="2">
    <location>
        <begin position="1"/>
        <end position="31"/>
    </location>
</feature>
<dbReference type="Proteomes" id="UP000282674">
    <property type="component" value="Unassembled WGS sequence"/>
</dbReference>
<sequence length="186" mass="19102">MTSGPAGAQPAESPVEPGRTDSPVEPGAAPRPGPVAAVLILLVRAYRRFLSPLLGQQCRFRPSCSTYGLKALQEHGALRGSWLTVRRIARCHPFNPGGYDPVPPRRDRASAVVADSDGPSAEGATERPASGTDDSSSTGDAASTSGTGHAGPETTGPRDKAAEPTKTSGREQSGPAQAEPKELPGA</sequence>
<gene>
    <name evidence="3" type="primary">yidD</name>
    <name evidence="3" type="ORF">EBO15_35135</name>
</gene>